<evidence type="ECO:0000313" key="4">
    <source>
        <dbReference type="EMBL" id="RKP22127.1"/>
    </source>
</evidence>
<feature type="domain" description="CCR4-NOT transcription complex subunit 1 TTP binding" evidence="2">
    <location>
        <begin position="139"/>
        <end position="303"/>
    </location>
</feature>
<dbReference type="InterPro" id="IPR032191">
    <property type="entry name" value="CNOT1_CAF1_bind"/>
</dbReference>
<feature type="domain" description="CCR4-NOT transcription complex subunit 1 CAF1-binding" evidence="1">
    <location>
        <begin position="338"/>
        <end position="476"/>
    </location>
</feature>
<dbReference type="InterPro" id="IPR032194">
    <property type="entry name" value="CNOT1_HEAT"/>
</dbReference>
<evidence type="ECO:0000259" key="2">
    <source>
        <dbReference type="Pfam" id="PF16417"/>
    </source>
</evidence>
<protein>
    <submittedName>
        <fullName evidence="4">Uncharacterized protein</fullName>
    </submittedName>
</protein>
<dbReference type="FunFam" id="1.25.40.840:FF:000003">
    <property type="entry name" value="Transcription regulator"/>
    <property type="match status" value="1"/>
</dbReference>
<dbReference type="EMBL" id="ML004908">
    <property type="protein sequence ID" value="RKP22127.1"/>
    <property type="molecule type" value="Genomic_DNA"/>
</dbReference>
<evidence type="ECO:0000259" key="1">
    <source>
        <dbReference type="Pfam" id="PF16415"/>
    </source>
</evidence>
<dbReference type="Gene3D" id="1.25.40.840">
    <property type="entry name" value="CCR4-NOT transcription complex subunit 1 TTP binding domain"/>
    <property type="match status" value="1"/>
</dbReference>
<dbReference type="InterPro" id="IPR038535">
    <property type="entry name" value="CNOT1_TTP_bind_sf"/>
</dbReference>
<dbReference type="InterPro" id="IPR040398">
    <property type="entry name" value="Not1"/>
</dbReference>
<dbReference type="Pfam" id="PF16415">
    <property type="entry name" value="CNOT1_CAF1_bind"/>
    <property type="match status" value="1"/>
</dbReference>
<name>A0A4P9YQQ1_ROZAC</name>
<reference evidence="5" key="1">
    <citation type="journal article" date="2018" name="Nat. Microbiol.">
        <title>Leveraging single-cell genomics to expand the fungal tree of life.</title>
        <authorList>
            <person name="Ahrendt S.R."/>
            <person name="Quandt C.A."/>
            <person name="Ciobanu D."/>
            <person name="Clum A."/>
            <person name="Salamov A."/>
            <person name="Andreopoulos B."/>
            <person name="Cheng J.F."/>
            <person name="Woyke T."/>
            <person name="Pelin A."/>
            <person name="Henrissat B."/>
            <person name="Reynolds N.K."/>
            <person name="Benny G.L."/>
            <person name="Smith M.E."/>
            <person name="James T.Y."/>
            <person name="Grigoriev I.V."/>
        </authorList>
    </citation>
    <scope>NUCLEOTIDE SEQUENCE [LARGE SCALE GENOMIC DNA]</scope>
    <source>
        <strain evidence="5">CSF55</strain>
    </source>
</reference>
<dbReference type="Pfam" id="PF16417">
    <property type="entry name" value="CNOT1_TTP_bind"/>
    <property type="match status" value="1"/>
</dbReference>
<proteinExistence type="predicted"/>
<dbReference type="PANTHER" id="PTHR13162:SF8">
    <property type="entry name" value="CCR4-NOT TRANSCRIPTION COMPLEX SUBUNIT 1"/>
    <property type="match status" value="1"/>
</dbReference>
<dbReference type="AlphaFoldDB" id="A0A4P9YQQ1"/>
<feature type="domain" description="CCR4-NOT transcription complex subunit 1 HEAT repeat" evidence="3">
    <location>
        <begin position="1"/>
        <end position="108"/>
    </location>
</feature>
<dbReference type="Proteomes" id="UP000281549">
    <property type="component" value="Unassembled WGS sequence"/>
</dbReference>
<sequence>MSELHKRDPTCLSRLLDVAQEIRGLTVILEARPFSFAIDMAALASRREHLNLEKWLIDTLKTLKEVFMKACLDFVYVKLALQLRRAEGQQVPPFIPLSVEVVNIFLGVFKSNMNLMNAEAKNVYQDVLGMMGQESESGNAEPIYQTEAQFPADIENEANMYFEKVYSKEISVKQMIDILAQLKVSRLQREQEIFACMIHNLFDEYRFFPKYPEKELALTAVLFGSLIQYQLISYIPLGVALRYVLESLRKPVGSKMFKFGFQALIQFQSRLGEWPQYCSHLMSIPHLQQVFPDLVTYIQQLVSNPMPVLPRQVKDPGVIFSCVKMKQIEKDFGPRNEKIPEESVQDRLLFILNNISVNNLVEKADEANKEMKEDVIGWFANYLIEKRVCKELNYHGVYNNLIKRLNNKELERFIFLETFSNIYLLLNSEETVSSIDKRQILKNLAGWLGSLTLGENKVVLHKHMSFRELLIEGNETMDD</sequence>
<dbReference type="GO" id="GO:0030015">
    <property type="term" value="C:CCR4-NOT core complex"/>
    <property type="evidence" value="ECO:0007669"/>
    <property type="project" value="InterPro"/>
</dbReference>
<dbReference type="Pfam" id="PF16418">
    <property type="entry name" value="CNOT1_HEAT"/>
    <property type="match status" value="1"/>
</dbReference>
<dbReference type="GO" id="GO:0060090">
    <property type="term" value="F:molecular adaptor activity"/>
    <property type="evidence" value="ECO:0007669"/>
    <property type="project" value="TreeGrafter"/>
</dbReference>
<evidence type="ECO:0000313" key="5">
    <source>
        <dbReference type="Proteomes" id="UP000281549"/>
    </source>
</evidence>
<dbReference type="GO" id="GO:0017148">
    <property type="term" value="P:negative regulation of translation"/>
    <property type="evidence" value="ECO:0007669"/>
    <property type="project" value="InterPro"/>
</dbReference>
<dbReference type="InterPro" id="IPR032193">
    <property type="entry name" value="CNOT1_TTP_bind"/>
</dbReference>
<dbReference type="PANTHER" id="PTHR13162">
    <property type="entry name" value="CCR4-NOT TRANSCRIPTION COMPLEX"/>
    <property type="match status" value="1"/>
</dbReference>
<dbReference type="Gene3D" id="1.25.40.180">
    <property type="match status" value="1"/>
</dbReference>
<evidence type="ECO:0000259" key="3">
    <source>
        <dbReference type="Pfam" id="PF16418"/>
    </source>
</evidence>
<organism evidence="4 5">
    <name type="scientific">Rozella allomycis (strain CSF55)</name>
    <dbReference type="NCBI Taxonomy" id="988480"/>
    <lineage>
        <taxon>Eukaryota</taxon>
        <taxon>Fungi</taxon>
        <taxon>Fungi incertae sedis</taxon>
        <taxon>Cryptomycota</taxon>
        <taxon>Cryptomycota incertae sedis</taxon>
        <taxon>Rozella</taxon>
    </lineage>
</organism>
<dbReference type="GO" id="GO:0000932">
    <property type="term" value="C:P-body"/>
    <property type="evidence" value="ECO:0007669"/>
    <property type="project" value="TreeGrafter"/>
</dbReference>
<gene>
    <name evidence="4" type="ORF">ROZALSC1DRAFT_10543</name>
</gene>
<accession>A0A4P9YQQ1</accession>
<dbReference type="GO" id="GO:0000288">
    <property type="term" value="P:nuclear-transcribed mRNA catabolic process, deadenylation-dependent decay"/>
    <property type="evidence" value="ECO:0007669"/>
    <property type="project" value="TreeGrafter"/>
</dbReference>